<gene>
    <name evidence="2" type="ORF">A7U60_g2335</name>
</gene>
<dbReference type="OrthoDB" id="2691321at2759"/>
<reference evidence="2" key="1">
    <citation type="submission" date="2016-06" db="EMBL/GenBank/DDBJ databases">
        <title>Draft Genome sequence of the fungus Inonotus baumii.</title>
        <authorList>
            <person name="Zhu H."/>
            <person name="Lin W."/>
        </authorList>
    </citation>
    <scope>NUCLEOTIDE SEQUENCE</scope>
    <source>
        <strain evidence="2">821</strain>
    </source>
</reference>
<dbReference type="InterPro" id="IPR057974">
    <property type="entry name" value="NUA/TPR/MLP1-2-like_dom"/>
</dbReference>
<protein>
    <recommendedName>
        <fullName evidence="1">NUA/TPR/MLP1-2-like domain-containing protein</fullName>
    </recommendedName>
</protein>
<feature type="domain" description="NUA/TPR/MLP1-2-like" evidence="1">
    <location>
        <begin position="83"/>
        <end position="139"/>
    </location>
</feature>
<evidence type="ECO:0000313" key="3">
    <source>
        <dbReference type="Proteomes" id="UP000757232"/>
    </source>
</evidence>
<sequence>MTLLKWDDVPSVSDIHNGGEMLSSAESGTSLKIQALESDWEVEASADTQYVDRYMSKKECTSWCSSMAEAEKYLSENTCLDPDAVSVSEDLQAIQPASNMEEVITNNLVLYKSILELQKKSMALLGLIQGILSRMDNVEQEYKACMENEQNEAIREAHEAIMTLQAQPESTQASHQAMTQVYTKERDMLKTGLERPFGSLLCRAQRQGE</sequence>
<name>A0A9Q5N897_SANBA</name>
<evidence type="ECO:0000259" key="1">
    <source>
        <dbReference type="Pfam" id="PF25785"/>
    </source>
</evidence>
<organism evidence="2 3">
    <name type="scientific">Sanghuangporus baumii</name>
    <name type="common">Phellinus baumii</name>
    <dbReference type="NCBI Taxonomy" id="108892"/>
    <lineage>
        <taxon>Eukaryota</taxon>
        <taxon>Fungi</taxon>
        <taxon>Dikarya</taxon>
        <taxon>Basidiomycota</taxon>
        <taxon>Agaricomycotina</taxon>
        <taxon>Agaricomycetes</taxon>
        <taxon>Hymenochaetales</taxon>
        <taxon>Hymenochaetaceae</taxon>
        <taxon>Sanghuangporus</taxon>
    </lineage>
</organism>
<keyword evidence="3" id="KW-1185">Reference proteome</keyword>
<dbReference type="AlphaFoldDB" id="A0A9Q5N897"/>
<accession>A0A9Q5N897</accession>
<dbReference type="Proteomes" id="UP000757232">
    <property type="component" value="Unassembled WGS sequence"/>
</dbReference>
<proteinExistence type="predicted"/>
<evidence type="ECO:0000313" key="2">
    <source>
        <dbReference type="EMBL" id="OCB90452.1"/>
    </source>
</evidence>
<dbReference type="Pfam" id="PF25785">
    <property type="entry name" value="TPR"/>
    <property type="match status" value="1"/>
</dbReference>
<dbReference type="EMBL" id="LNZH02000131">
    <property type="protein sequence ID" value="OCB90452.1"/>
    <property type="molecule type" value="Genomic_DNA"/>
</dbReference>
<comment type="caution">
    <text evidence="2">The sequence shown here is derived from an EMBL/GenBank/DDBJ whole genome shotgun (WGS) entry which is preliminary data.</text>
</comment>